<dbReference type="Proteomes" id="UP001156903">
    <property type="component" value="Unassembled WGS sequence"/>
</dbReference>
<keyword evidence="3" id="KW-1185">Reference proteome</keyword>
<accession>A0ABQ6C145</accession>
<evidence type="ECO:0008006" key="4">
    <source>
        <dbReference type="Google" id="ProtNLM"/>
    </source>
</evidence>
<evidence type="ECO:0000313" key="2">
    <source>
        <dbReference type="EMBL" id="GLS13610.1"/>
    </source>
</evidence>
<sequence length="146" mass="14956">MKALIKAALLAAVALATLSGCAALDAAHIKGQEQDAAKYRAYSDVELQKQVNVQSCFDNARTDHQIAMCAMYGQGVGLASTFGGRPTATTIAPTTGQVIQGTATAVAPYAAGASIVKSATSVTSKDPVVVTQPEPTIVRPEVVIVP</sequence>
<reference evidence="3" key="1">
    <citation type="journal article" date="2019" name="Int. J. Syst. Evol. Microbiol.">
        <title>The Global Catalogue of Microorganisms (GCM) 10K type strain sequencing project: providing services to taxonomists for standard genome sequencing and annotation.</title>
        <authorList>
            <consortium name="The Broad Institute Genomics Platform"/>
            <consortium name="The Broad Institute Genome Sequencing Center for Infectious Disease"/>
            <person name="Wu L."/>
            <person name="Ma J."/>
        </authorList>
    </citation>
    <scope>NUCLEOTIDE SEQUENCE [LARGE SCALE GENOMIC DNA]</scope>
    <source>
        <strain evidence="3">NBRC 109341</strain>
    </source>
</reference>
<name>A0ABQ6C145_9BURK</name>
<dbReference type="RefSeq" id="WP_284306957.1">
    <property type="nucleotide sequence ID" value="NZ_BSPB01000005.1"/>
</dbReference>
<gene>
    <name evidence="2" type="ORF">GCM10007935_10400</name>
</gene>
<feature type="chain" id="PRO_5047443216" description="Glycine zipper family protein" evidence="1">
    <location>
        <begin position="23"/>
        <end position="146"/>
    </location>
</feature>
<proteinExistence type="predicted"/>
<organism evidence="2 3">
    <name type="scientific">Hydrogenophaga electricum</name>
    <dbReference type="NCBI Taxonomy" id="1230953"/>
    <lineage>
        <taxon>Bacteria</taxon>
        <taxon>Pseudomonadati</taxon>
        <taxon>Pseudomonadota</taxon>
        <taxon>Betaproteobacteria</taxon>
        <taxon>Burkholderiales</taxon>
        <taxon>Comamonadaceae</taxon>
        <taxon>Hydrogenophaga</taxon>
    </lineage>
</organism>
<feature type="signal peptide" evidence="1">
    <location>
        <begin position="1"/>
        <end position="22"/>
    </location>
</feature>
<evidence type="ECO:0000256" key="1">
    <source>
        <dbReference type="SAM" id="SignalP"/>
    </source>
</evidence>
<dbReference type="PROSITE" id="PS51257">
    <property type="entry name" value="PROKAR_LIPOPROTEIN"/>
    <property type="match status" value="1"/>
</dbReference>
<evidence type="ECO:0000313" key="3">
    <source>
        <dbReference type="Proteomes" id="UP001156903"/>
    </source>
</evidence>
<keyword evidence="1" id="KW-0732">Signal</keyword>
<protein>
    <recommendedName>
        <fullName evidence="4">Glycine zipper family protein</fullName>
    </recommendedName>
</protein>
<dbReference type="EMBL" id="BSPB01000005">
    <property type="protein sequence ID" value="GLS13610.1"/>
    <property type="molecule type" value="Genomic_DNA"/>
</dbReference>
<comment type="caution">
    <text evidence="2">The sequence shown here is derived from an EMBL/GenBank/DDBJ whole genome shotgun (WGS) entry which is preliminary data.</text>
</comment>